<reference evidence="1 2" key="1">
    <citation type="journal article" date="2023" name="Sci. Data">
        <title>Genome assembly of the Korean intertidal mud-creeper Batillaria attramentaria.</title>
        <authorList>
            <person name="Patra A.K."/>
            <person name="Ho P.T."/>
            <person name="Jun S."/>
            <person name="Lee S.J."/>
            <person name="Kim Y."/>
            <person name="Won Y.J."/>
        </authorList>
    </citation>
    <scope>NUCLEOTIDE SEQUENCE [LARGE SCALE GENOMIC DNA]</scope>
    <source>
        <strain evidence="1">Wonlab-2016</strain>
    </source>
</reference>
<evidence type="ECO:0000313" key="2">
    <source>
        <dbReference type="Proteomes" id="UP001519460"/>
    </source>
</evidence>
<dbReference type="EMBL" id="JACVVK020000185">
    <property type="protein sequence ID" value="KAK7485997.1"/>
    <property type="molecule type" value="Genomic_DNA"/>
</dbReference>
<organism evidence="1 2">
    <name type="scientific">Batillaria attramentaria</name>
    <dbReference type="NCBI Taxonomy" id="370345"/>
    <lineage>
        <taxon>Eukaryota</taxon>
        <taxon>Metazoa</taxon>
        <taxon>Spiralia</taxon>
        <taxon>Lophotrochozoa</taxon>
        <taxon>Mollusca</taxon>
        <taxon>Gastropoda</taxon>
        <taxon>Caenogastropoda</taxon>
        <taxon>Sorbeoconcha</taxon>
        <taxon>Cerithioidea</taxon>
        <taxon>Batillariidae</taxon>
        <taxon>Batillaria</taxon>
    </lineage>
</organism>
<evidence type="ECO:0000313" key="1">
    <source>
        <dbReference type="EMBL" id="KAK7485997.1"/>
    </source>
</evidence>
<protein>
    <submittedName>
        <fullName evidence="1">Uncharacterized protein</fullName>
    </submittedName>
</protein>
<proteinExistence type="predicted"/>
<gene>
    <name evidence="1" type="ORF">BaRGS_00022749</name>
</gene>
<dbReference type="Proteomes" id="UP001519460">
    <property type="component" value="Unassembled WGS sequence"/>
</dbReference>
<accession>A0ABD0KFW5</accession>
<comment type="caution">
    <text evidence="1">The sequence shown here is derived from an EMBL/GenBank/DDBJ whole genome shotgun (WGS) entry which is preliminary data.</text>
</comment>
<dbReference type="AlphaFoldDB" id="A0ABD0KFW5"/>
<name>A0ABD0KFW5_9CAEN</name>
<sequence length="98" mass="11464">MSNSKRRVRRRVESGILFFQNLYWNSARISRTGVAGWHCMAAILDPLTRQFPKQPALRSTLTQFCLFCFTKLHNYVGELTNESDFVLSSVQFYEVIRI</sequence>
<keyword evidence="2" id="KW-1185">Reference proteome</keyword>